<evidence type="ECO:0000256" key="6">
    <source>
        <dbReference type="ARBA" id="ARBA00023136"/>
    </source>
</evidence>
<dbReference type="RefSeq" id="WP_011005940.1">
    <property type="nucleotide sequence ID" value="NZ_JANIAI010000111.1"/>
</dbReference>
<feature type="transmembrane region" description="Helical" evidence="9">
    <location>
        <begin position="86"/>
        <end position="105"/>
    </location>
</feature>
<comment type="caution">
    <text evidence="10">The sequence shown here is derived from an EMBL/GenBank/DDBJ whole genome shotgun (WGS) entry which is preliminary data.</text>
</comment>
<evidence type="ECO:0000256" key="2">
    <source>
        <dbReference type="ARBA" id="ARBA00022448"/>
    </source>
</evidence>
<dbReference type="SUPFAM" id="SSF103481">
    <property type="entry name" value="Multidrug resistance efflux transporter EmrE"/>
    <property type="match status" value="1"/>
</dbReference>
<dbReference type="AlphaFoldDB" id="A0A9X4HVP9"/>
<feature type="transmembrane region" description="Helical" evidence="9">
    <location>
        <begin position="59"/>
        <end position="80"/>
    </location>
</feature>
<name>A0A9X4HVP9_9PSED</name>
<evidence type="ECO:0000313" key="11">
    <source>
        <dbReference type="EMBL" id="MDD2116045.1"/>
    </source>
</evidence>
<keyword evidence="5 9" id="KW-1133">Transmembrane helix</keyword>
<feature type="transmembrane region" description="Helical" evidence="9">
    <location>
        <begin position="31"/>
        <end position="52"/>
    </location>
</feature>
<evidence type="ECO:0000256" key="1">
    <source>
        <dbReference type="ARBA" id="ARBA00004651"/>
    </source>
</evidence>
<gene>
    <name evidence="10" type="ORF">NP533_18140</name>
    <name evidence="11" type="ORF">NP554_30110</name>
</gene>
<keyword evidence="4 8" id="KW-0812">Transmembrane</keyword>
<accession>A0A9X4HVP9</accession>
<dbReference type="PANTHER" id="PTHR30561:SF1">
    <property type="entry name" value="MULTIDRUG TRANSPORTER EMRE"/>
    <property type="match status" value="1"/>
</dbReference>
<comment type="similarity">
    <text evidence="7 8">Belongs to the drug/metabolite transporter (DMT) superfamily. Small multidrug resistance (SMR) (TC 2.A.7.1) family.</text>
</comment>
<evidence type="ECO:0000256" key="7">
    <source>
        <dbReference type="ARBA" id="ARBA00038032"/>
    </source>
</evidence>
<evidence type="ECO:0000313" key="10">
    <source>
        <dbReference type="EMBL" id="MDD2108112.1"/>
    </source>
</evidence>
<dbReference type="GO" id="GO:0005886">
    <property type="term" value="C:plasma membrane"/>
    <property type="evidence" value="ECO:0007669"/>
    <property type="project" value="UniProtKB-SubCell"/>
</dbReference>
<dbReference type="GO" id="GO:0022857">
    <property type="term" value="F:transmembrane transporter activity"/>
    <property type="evidence" value="ECO:0007669"/>
    <property type="project" value="InterPro"/>
</dbReference>
<dbReference type="PANTHER" id="PTHR30561">
    <property type="entry name" value="SMR FAMILY PROTON-DEPENDENT DRUG EFFLUX TRANSPORTER SUGE"/>
    <property type="match status" value="1"/>
</dbReference>
<dbReference type="InterPro" id="IPR000390">
    <property type="entry name" value="Small_drug/metabolite_transptr"/>
</dbReference>
<evidence type="ECO:0000256" key="4">
    <source>
        <dbReference type="ARBA" id="ARBA00022692"/>
    </source>
</evidence>
<dbReference type="FunFam" id="1.10.3730.20:FF:000001">
    <property type="entry name" value="Quaternary ammonium compound resistance transporter SugE"/>
    <property type="match status" value="1"/>
</dbReference>
<dbReference type="Proteomes" id="UP001150728">
    <property type="component" value="Unassembled WGS sequence"/>
</dbReference>
<dbReference type="Proteomes" id="UP001150678">
    <property type="component" value="Unassembled WGS sequence"/>
</dbReference>
<evidence type="ECO:0000256" key="3">
    <source>
        <dbReference type="ARBA" id="ARBA00022475"/>
    </source>
</evidence>
<evidence type="ECO:0000256" key="9">
    <source>
        <dbReference type="SAM" id="Phobius"/>
    </source>
</evidence>
<organism evidence="10 12">
    <name type="scientific">Pseudomonas asiatica</name>
    <dbReference type="NCBI Taxonomy" id="2219225"/>
    <lineage>
        <taxon>Bacteria</taxon>
        <taxon>Pseudomonadati</taxon>
        <taxon>Pseudomonadota</taxon>
        <taxon>Gammaproteobacteria</taxon>
        <taxon>Pseudomonadales</taxon>
        <taxon>Pseudomonadaceae</taxon>
        <taxon>Pseudomonas</taxon>
    </lineage>
</organism>
<keyword evidence="6 9" id="KW-0472">Membrane</keyword>
<keyword evidence="3" id="KW-1003">Cell membrane</keyword>
<reference evidence="10" key="1">
    <citation type="submission" date="2022-07" db="EMBL/GenBank/DDBJ databases">
        <title>Multi-strain Analysis of Pseudomonas putida Reveals Metabolic and Genetic Diversity.</title>
        <authorList>
            <person name="Monk J.M."/>
        </authorList>
    </citation>
    <scope>NUCLEOTIDE SEQUENCE</scope>
    <source>
        <strain evidence="10">17514</strain>
        <strain evidence="11">17633</strain>
    </source>
</reference>
<dbReference type="InterPro" id="IPR045324">
    <property type="entry name" value="Small_multidrug_res"/>
</dbReference>
<dbReference type="Gene3D" id="1.10.3730.20">
    <property type="match status" value="1"/>
</dbReference>
<evidence type="ECO:0000256" key="5">
    <source>
        <dbReference type="ARBA" id="ARBA00022989"/>
    </source>
</evidence>
<evidence type="ECO:0000256" key="8">
    <source>
        <dbReference type="RuleBase" id="RU003942"/>
    </source>
</evidence>
<dbReference type="Pfam" id="PF00893">
    <property type="entry name" value="Multi_Drug_Res"/>
    <property type="match status" value="1"/>
</dbReference>
<proteinExistence type="inferred from homology"/>
<dbReference type="EMBL" id="JANIAN010000025">
    <property type="protein sequence ID" value="MDD2108112.1"/>
    <property type="molecule type" value="Genomic_DNA"/>
</dbReference>
<dbReference type="InterPro" id="IPR037185">
    <property type="entry name" value="EmrE-like"/>
</dbReference>
<sequence length="110" mass="10992">MNSAWLLLGVAIICEISAAIALRFSDGFTKVFPTVLAIVAFGMAFYTVSVAMKTLPVSIAYPVWAGAGTAGVALLGVLALREPASISKGIGVALVVAGVVLLNIASGGAA</sequence>
<keyword evidence="2" id="KW-0813">Transport</keyword>
<protein>
    <submittedName>
        <fullName evidence="10">Multidrug efflux SMR transporter</fullName>
    </submittedName>
</protein>
<evidence type="ECO:0000313" key="12">
    <source>
        <dbReference type="Proteomes" id="UP001150678"/>
    </source>
</evidence>
<comment type="subcellular location">
    <subcellularLocation>
        <location evidence="1 8">Cell membrane</location>
        <topology evidence="1 8">Multi-pass membrane protein</topology>
    </subcellularLocation>
</comment>
<dbReference type="GO" id="GO:1990961">
    <property type="term" value="P:xenobiotic detoxification by transmembrane export across the plasma membrane"/>
    <property type="evidence" value="ECO:0007669"/>
    <property type="project" value="UniProtKB-ARBA"/>
</dbReference>
<dbReference type="EMBL" id="JANIAM010000062">
    <property type="protein sequence ID" value="MDD2116045.1"/>
    <property type="molecule type" value="Genomic_DNA"/>
</dbReference>